<keyword evidence="6" id="KW-0862">Zinc</keyword>
<keyword evidence="4 8" id="KW-0548">Nucleotidyltransferase</keyword>
<comment type="similarity">
    <text evidence="1 8">Belongs to the RNA polymerase beta chain family.</text>
</comment>
<evidence type="ECO:0000313" key="13">
    <source>
        <dbReference type="EMBL" id="KAI7741238.1"/>
    </source>
</evidence>
<dbReference type="InterPro" id="IPR037033">
    <property type="entry name" value="DNA-dir_RNAP_su2_hyb_sf"/>
</dbReference>
<dbReference type="GO" id="GO:0046872">
    <property type="term" value="F:metal ion binding"/>
    <property type="evidence" value="ECO:0007669"/>
    <property type="project" value="UniProtKB-KW"/>
</dbReference>
<protein>
    <recommendedName>
        <fullName evidence="8">DNA-directed RNA polymerase subunit beta</fullName>
        <ecNumber evidence="8">2.7.7.6</ecNumber>
    </recommendedName>
</protein>
<dbReference type="InterPro" id="IPR007646">
    <property type="entry name" value="RNA_pol_Rpb2_4"/>
</dbReference>
<evidence type="ECO:0000259" key="12">
    <source>
        <dbReference type="Pfam" id="PF04567"/>
    </source>
</evidence>
<dbReference type="Gene3D" id="2.40.270.10">
    <property type="entry name" value="DNA-directed RNA polymerase, subunit 2, domain 6"/>
    <property type="match status" value="2"/>
</dbReference>
<name>A0AAD5GIP1_AMBAR</name>
<dbReference type="GO" id="GO:0003899">
    <property type="term" value="F:DNA-directed RNA polymerase activity"/>
    <property type="evidence" value="ECO:0007669"/>
    <property type="project" value="UniProtKB-EC"/>
</dbReference>
<dbReference type="Pfam" id="PF00562">
    <property type="entry name" value="RNA_pol_Rpb2_6"/>
    <property type="match status" value="1"/>
</dbReference>
<comment type="caution">
    <text evidence="13">The sequence shown here is derived from an EMBL/GenBank/DDBJ whole genome shotgun (WGS) entry which is preliminary data.</text>
</comment>
<dbReference type="EC" id="2.7.7.6" evidence="8"/>
<dbReference type="GO" id="GO:0032549">
    <property type="term" value="F:ribonucleoside binding"/>
    <property type="evidence" value="ECO:0007669"/>
    <property type="project" value="InterPro"/>
</dbReference>
<accession>A0AAD5GIP1</accession>
<dbReference type="InterPro" id="IPR014724">
    <property type="entry name" value="RNA_pol_RPB2_OB-fold"/>
</dbReference>
<dbReference type="Proteomes" id="UP001206925">
    <property type="component" value="Unassembled WGS sequence"/>
</dbReference>
<feature type="domain" description="RNA polymerase Rpb2" evidence="10">
    <location>
        <begin position="461"/>
        <end position="558"/>
    </location>
</feature>
<dbReference type="Gene3D" id="2.40.50.150">
    <property type="match status" value="1"/>
</dbReference>
<evidence type="ECO:0000256" key="3">
    <source>
        <dbReference type="ARBA" id="ARBA00022679"/>
    </source>
</evidence>
<evidence type="ECO:0000256" key="1">
    <source>
        <dbReference type="ARBA" id="ARBA00006835"/>
    </source>
</evidence>
<dbReference type="InterPro" id="IPR007647">
    <property type="entry name" value="RNA_pol_Rpb2_5"/>
</dbReference>
<comment type="function">
    <text evidence="8">DNA-dependent RNA polymerase catalyzes the transcription of DNA into RNA using the four ribonucleoside triphosphates as substrates.</text>
</comment>
<keyword evidence="14" id="KW-1185">Reference proteome</keyword>
<dbReference type="GO" id="GO:0003677">
    <property type="term" value="F:DNA binding"/>
    <property type="evidence" value="ECO:0007669"/>
    <property type="project" value="InterPro"/>
</dbReference>
<dbReference type="Gene3D" id="3.90.1800.10">
    <property type="entry name" value="RNA polymerase alpha subunit dimerisation domain"/>
    <property type="match status" value="1"/>
</dbReference>
<dbReference type="CDD" id="cd00653">
    <property type="entry name" value="RNA_pol_B_RPB2"/>
    <property type="match status" value="1"/>
</dbReference>
<dbReference type="InterPro" id="IPR015712">
    <property type="entry name" value="DNA-dir_RNA_pol_su2"/>
</dbReference>
<evidence type="ECO:0000256" key="4">
    <source>
        <dbReference type="ARBA" id="ARBA00022695"/>
    </source>
</evidence>
<keyword evidence="5" id="KW-0479">Metal-binding</keyword>
<dbReference type="FunFam" id="3.90.1800.10:FF:000006">
    <property type="entry name" value="DNA-directed RNA polymerase subunit beta"/>
    <property type="match status" value="1"/>
</dbReference>
<feature type="non-terminal residue" evidence="13">
    <location>
        <position position="562"/>
    </location>
</feature>
<dbReference type="AlphaFoldDB" id="A0AAD5GIP1"/>
<evidence type="ECO:0000256" key="7">
    <source>
        <dbReference type="ARBA" id="ARBA00023163"/>
    </source>
</evidence>
<evidence type="ECO:0000256" key="6">
    <source>
        <dbReference type="ARBA" id="ARBA00022833"/>
    </source>
</evidence>
<evidence type="ECO:0000259" key="10">
    <source>
        <dbReference type="Pfam" id="PF04560"/>
    </source>
</evidence>
<keyword evidence="2 8" id="KW-0240">DNA-directed RNA polymerase</keyword>
<dbReference type="InterPro" id="IPR007120">
    <property type="entry name" value="DNA-dir_RNAP_su2_dom"/>
</dbReference>
<dbReference type="SUPFAM" id="SSF64484">
    <property type="entry name" value="beta and beta-prime subunits of DNA dependent RNA-polymerase"/>
    <property type="match status" value="1"/>
</dbReference>
<evidence type="ECO:0000259" key="11">
    <source>
        <dbReference type="Pfam" id="PF04566"/>
    </source>
</evidence>
<dbReference type="Pfam" id="PF04560">
    <property type="entry name" value="RNA_pol_Rpb2_7"/>
    <property type="match status" value="1"/>
</dbReference>
<evidence type="ECO:0000256" key="2">
    <source>
        <dbReference type="ARBA" id="ARBA00022478"/>
    </source>
</evidence>
<feature type="domain" description="RNA polymerase Rpb2" evidence="12">
    <location>
        <begin position="54"/>
        <end position="101"/>
    </location>
</feature>
<feature type="domain" description="RNA polymerase Rpb2" evidence="11">
    <location>
        <begin position="10"/>
        <end position="39"/>
    </location>
</feature>
<dbReference type="InterPro" id="IPR007641">
    <property type="entry name" value="RNA_pol_Rpb2_7"/>
</dbReference>
<dbReference type="PANTHER" id="PTHR20856">
    <property type="entry name" value="DNA-DIRECTED RNA POLYMERASE I SUBUNIT 2"/>
    <property type="match status" value="1"/>
</dbReference>
<keyword evidence="3 8" id="KW-0808">Transferase</keyword>
<sequence length="562" mass="62600">ITQIESTGSLVEIKRDAKHKEVRIFCGAGRLLRPLLVVKNLHKIKLLKGGSYSFQDLLDNGVVELIGTEEEEDCSTAWDIKYLFLENGDHNPAKYTHCELDMSFMLGLSCGIIPFANHDHAKRVLFQSQKHSQQAIGHSTTNPDIRADTLSHQLFYPQRPLFKTVLSDCLEKGQPFGQSQKRMIPRPEFYNGQCAIVAVNVHLGYNQEDSLVMNRACLDRGMFRSEHTRSYKAEVENNEAVGKKPKSDEAVNFGKIQSKIGRVDSLDDDGFPFVGANLQSGDIVIGKFTEAGTDHSVKLKHTERGMVEKVVLSANDEGKNFAVVSLRQVRSPCLGDKFSSMHGQKGVLGYLESQENFPFTVQGMVPDIVINPHAFPSRQTPGQMLEAALGKGIALGGSQRYATPFSSLSVDAITDQLHRAGYSRWGNERIYDGRTDKVKFRNTGPVHPLTRQPVADRKRFGGIKFGEMERDCLIAHGASANLHERLFTLSDCSEMHVCRKCKRMASVIQRSVSGGHKIRGPYCRICDSMEDVIKVSVPYGAKLLSQELFSMGISLKYDTELC</sequence>
<dbReference type="Pfam" id="PF04567">
    <property type="entry name" value="RNA_pol_Rpb2_5"/>
    <property type="match status" value="1"/>
</dbReference>
<dbReference type="GO" id="GO:0000428">
    <property type="term" value="C:DNA-directed RNA polymerase complex"/>
    <property type="evidence" value="ECO:0007669"/>
    <property type="project" value="UniProtKB-KW"/>
</dbReference>
<evidence type="ECO:0000256" key="8">
    <source>
        <dbReference type="RuleBase" id="RU363031"/>
    </source>
</evidence>
<feature type="domain" description="DNA-directed RNA polymerase subunit 2 hybrid-binding" evidence="9">
    <location>
        <begin position="110"/>
        <end position="435"/>
    </location>
</feature>
<evidence type="ECO:0000313" key="14">
    <source>
        <dbReference type="Proteomes" id="UP001206925"/>
    </source>
</evidence>
<dbReference type="Pfam" id="PF04566">
    <property type="entry name" value="RNA_pol_Rpb2_4"/>
    <property type="match status" value="1"/>
</dbReference>
<dbReference type="FunFam" id="2.40.50.150:FF:000005">
    <property type="entry name" value="DNA-directed RNA polymerase subunit beta"/>
    <property type="match status" value="1"/>
</dbReference>
<comment type="catalytic activity">
    <reaction evidence="8">
        <text>RNA(n) + a ribonucleoside 5'-triphosphate = RNA(n+1) + diphosphate</text>
        <dbReference type="Rhea" id="RHEA:21248"/>
        <dbReference type="Rhea" id="RHEA-COMP:14527"/>
        <dbReference type="Rhea" id="RHEA-COMP:17342"/>
        <dbReference type="ChEBI" id="CHEBI:33019"/>
        <dbReference type="ChEBI" id="CHEBI:61557"/>
        <dbReference type="ChEBI" id="CHEBI:140395"/>
        <dbReference type="EC" id="2.7.7.6"/>
    </reaction>
</comment>
<dbReference type="EMBL" id="JAMZMK010008234">
    <property type="protein sequence ID" value="KAI7741238.1"/>
    <property type="molecule type" value="Genomic_DNA"/>
</dbReference>
<gene>
    <name evidence="13" type="ORF">M8C21_023848</name>
</gene>
<proteinExistence type="inferred from homology"/>
<dbReference type="GO" id="GO:0006351">
    <property type="term" value="P:DNA-templated transcription"/>
    <property type="evidence" value="ECO:0007669"/>
    <property type="project" value="InterPro"/>
</dbReference>
<organism evidence="13 14">
    <name type="scientific">Ambrosia artemisiifolia</name>
    <name type="common">Common ragweed</name>
    <dbReference type="NCBI Taxonomy" id="4212"/>
    <lineage>
        <taxon>Eukaryota</taxon>
        <taxon>Viridiplantae</taxon>
        <taxon>Streptophyta</taxon>
        <taxon>Embryophyta</taxon>
        <taxon>Tracheophyta</taxon>
        <taxon>Spermatophyta</taxon>
        <taxon>Magnoliopsida</taxon>
        <taxon>eudicotyledons</taxon>
        <taxon>Gunneridae</taxon>
        <taxon>Pentapetalae</taxon>
        <taxon>asterids</taxon>
        <taxon>campanulids</taxon>
        <taxon>Asterales</taxon>
        <taxon>Asteraceae</taxon>
        <taxon>Asteroideae</taxon>
        <taxon>Heliantheae alliance</taxon>
        <taxon>Heliantheae</taxon>
        <taxon>Ambrosia</taxon>
    </lineage>
</organism>
<keyword evidence="7 8" id="KW-0804">Transcription</keyword>
<dbReference type="PROSITE" id="PS01166">
    <property type="entry name" value="RNA_POL_BETA"/>
    <property type="match status" value="1"/>
</dbReference>
<dbReference type="InterPro" id="IPR007121">
    <property type="entry name" value="RNA_pol_bsu_CS"/>
</dbReference>
<reference evidence="13" key="1">
    <citation type="submission" date="2022-06" db="EMBL/GenBank/DDBJ databases">
        <title>Uncovering the hologenomic basis of an extraordinary plant invasion.</title>
        <authorList>
            <person name="Bieker V.C."/>
            <person name="Martin M.D."/>
            <person name="Gilbert T."/>
            <person name="Hodgins K."/>
            <person name="Battlay P."/>
            <person name="Petersen B."/>
            <person name="Wilson J."/>
        </authorList>
    </citation>
    <scope>NUCLEOTIDE SEQUENCE</scope>
    <source>
        <strain evidence="13">AA19_3_7</strain>
        <tissue evidence="13">Leaf</tissue>
    </source>
</reference>
<evidence type="ECO:0000256" key="5">
    <source>
        <dbReference type="ARBA" id="ARBA00022723"/>
    </source>
</evidence>
<evidence type="ECO:0000259" key="9">
    <source>
        <dbReference type="Pfam" id="PF00562"/>
    </source>
</evidence>